<accession>A0ABV9PXS8</accession>
<dbReference type="InterPro" id="IPR019618">
    <property type="entry name" value="Spore_germination_GerPA"/>
</dbReference>
<gene>
    <name evidence="2" type="ORF">ACFO8Q_02750</name>
</gene>
<dbReference type="Proteomes" id="UP001596002">
    <property type="component" value="Unassembled WGS sequence"/>
</dbReference>
<dbReference type="PANTHER" id="PTHR37808:SF1">
    <property type="entry name" value="SPORE GERMINATION PROTEIN-LIKE PROTEIN YDZR"/>
    <property type="match status" value="1"/>
</dbReference>
<comment type="similarity">
    <text evidence="1">Belongs to the GerPA/GerPF family.</text>
</comment>
<dbReference type="Pfam" id="PF10676">
    <property type="entry name" value="gerPA"/>
    <property type="match status" value="1"/>
</dbReference>
<comment type="caution">
    <text evidence="2">The sequence shown here is derived from an EMBL/GenBank/DDBJ whole genome shotgun (WGS) entry which is preliminary data.</text>
</comment>
<protein>
    <submittedName>
        <fullName evidence="2">Spore germination protein</fullName>
    </submittedName>
</protein>
<dbReference type="EMBL" id="JBHSHC010000014">
    <property type="protein sequence ID" value="MFC4766319.1"/>
    <property type="molecule type" value="Genomic_DNA"/>
</dbReference>
<evidence type="ECO:0000256" key="1">
    <source>
        <dbReference type="ARBA" id="ARBA00008103"/>
    </source>
</evidence>
<evidence type="ECO:0000313" key="3">
    <source>
        <dbReference type="Proteomes" id="UP001596002"/>
    </source>
</evidence>
<proteinExistence type="inferred from homology"/>
<reference evidence="3" key="1">
    <citation type="journal article" date="2019" name="Int. J. Syst. Evol. Microbiol.">
        <title>The Global Catalogue of Microorganisms (GCM) 10K type strain sequencing project: providing services to taxonomists for standard genome sequencing and annotation.</title>
        <authorList>
            <consortium name="The Broad Institute Genomics Platform"/>
            <consortium name="The Broad Institute Genome Sequencing Center for Infectious Disease"/>
            <person name="Wu L."/>
            <person name="Ma J."/>
        </authorList>
    </citation>
    <scope>NUCLEOTIDE SEQUENCE [LARGE SCALE GENOMIC DNA]</scope>
    <source>
        <strain evidence="3">WYCCWR 12678</strain>
    </source>
</reference>
<organism evidence="2 3">
    <name type="scientific">Effusibacillus consociatus</name>
    <dbReference type="NCBI Taxonomy" id="1117041"/>
    <lineage>
        <taxon>Bacteria</taxon>
        <taxon>Bacillati</taxon>
        <taxon>Bacillota</taxon>
        <taxon>Bacilli</taxon>
        <taxon>Bacillales</taxon>
        <taxon>Alicyclobacillaceae</taxon>
        <taxon>Effusibacillus</taxon>
    </lineage>
</organism>
<dbReference type="RefSeq" id="WP_380024142.1">
    <property type="nucleotide sequence ID" value="NZ_JBHSHC010000014.1"/>
</dbReference>
<name>A0ABV9PXS8_9BACL</name>
<sequence length="74" mass="7495">MPSFIAGPIKINSVATGATILFGDTLFVAPKTATKSYSGSGGGANGDFSVQNNFISSTNTIDSDLMDDTLTSGT</sequence>
<dbReference type="PANTHER" id="PTHR37808">
    <property type="entry name" value="SPORE GERMINATION PROTEIN-LIKE PROTEIN YDZR-RELATED"/>
    <property type="match status" value="1"/>
</dbReference>
<evidence type="ECO:0000313" key="2">
    <source>
        <dbReference type="EMBL" id="MFC4766319.1"/>
    </source>
</evidence>
<keyword evidence="3" id="KW-1185">Reference proteome</keyword>